<sequence>MKDELRLDSRNGAITTLCLENGGEDGNKNRKTAIALLPGSSFFHKHEGRKVSVDEEGGGKRAIGRCAGLFFRDEEPHIPAAPSPSCPVSRRHTREVWRFCAIKSTQHGPLFSCKFGAAFLIQLNHMKSYVCVKKQKEAKLPNVSIQMQNVETLYGQEHYTRLDFRILWTIVHKLHVWLRVCDSKNKLY</sequence>
<evidence type="ECO:0000313" key="2">
    <source>
        <dbReference type="Proteomes" id="UP001314229"/>
    </source>
</evidence>
<keyword evidence="2" id="KW-1185">Reference proteome</keyword>
<organism evidence="1 2">
    <name type="scientific">Scomber scombrus</name>
    <name type="common">Atlantic mackerel</name>
    <name type="synonym">Scomber vernalis</name>
    <dbReference type="NCBI Taxonomy" id="13677"/>
    <lineage>
        <taxon>Eukaryota</taxon>
        <taxon>Metazoa</taxon>
        <taxon>Chordata</taxon>
        <taxon>Craniata</taxon>
        <taxon>Vertebrata</taxon>
        <taxon>Euteleostomi</taxon>
        <taxon>Actinopterygii</taxon>
        <taxon>Neopterygii</taxon>
        <taxon>Teleostei</taxon>
        <taxon>Neoteleostei</taxon>
        <taxon>Acanthomorphata</taxon>
        <taxon>Pelagiaria</taxon>
        <taxon>Scombriformes</taxon>
        <taxon>Scombridae</taxon>
        <taxon>Scomber</taxon>
    </lineage>
</organism>
<reference evidence="1 2" key="1">
    <citation type="submission" date="2024-01" db="EMBL/GenBank/DDBJ databases">
        <authorList>
            <person name="Alioto T."/>
            <person name="Alioto T."/>
            <person name="Gomez Garrido J."/>
        </authorList>
    </citation>
    <scope>NUCLEOTIDE SEQUENCE [LARGE SCALE GENOMIC DNA]</scope>
</reference>
<evidence type="ECO:0000313" key="1">
    <source>
        <dbReference type="EMBL" id="CAK6964066.1"/>
    </source>
</evidence>
<dbReference type="EMBL" id="CAWUFR010000070">
    <property type="protein sequence ID" value="CAK6964066.1"/>
    <property type="molecule type" value="Genomic_DNA"/>
</dbReference>
<comment type="caution">
    <text evidence="1">The sequence shown here is derived from an EMBL/GenBank/DDBJ whole genome shotgun (WGS) entry which is preliminary data.</text>
</comment>
<accession>A0AAV1P0Z4</accession>
<dbReference type="AlphaFoldDB" id="A0AAV1P0Z4"/>
<name>A0AAV1P0Z4_SCOSC</name>
<dbReference type="Proteomes" id="UP001314229">
    <property type="component" value="Unassembled WGS sequence"/>
</dbReference>
<gene>
    <name evidence="1" type="ORF">FSCOSCO3_A010798</name>
</gene>
<proteinExistence type="predicted"/>
<protein>
    <submittedName>
        <fullName evidence="1">Uncharacterized protein</fullName>
    </submittedName>
</protein>